<accession>A0A8S9M4M3</accession>
<name>A0A8S9M4M3_BRACR</name>
<dbReference type="AlphaFoldDB" id="A0A8S9M4M3"/>
<evidence type="ECO:0000313" key="1">
    <source>
        <dbReference type="EMBL" id="KAF2612948.1"/>
    </source>
</evidence>
<protein>
    <submittedName>
        <fullName evidence="1">Uncharacterized protein</fullName>
    </submittedName>
</protein>
<comment type="caution">
    <text evidence="1">The sequence shown here is derived from an EMBL/GenBank/DDBJ whole genome shotgun (WGS) entry which is preliminary data.</text>
</comment>
<organism evidence="1">
    <name type="scientific">Brassica cretica</name>
    <name type="common">Mustard</name>
    <dbReference type="NCBI Taxonomy" id="69181"/>
    <lineage>
        <taxon>Eukaryota</taxon>
        <taxon>Viridiplantae</taxon>
        <taxon>Streptophyta</taxon>
        <taxon>Embryophyta</taxon>
        <taxon>Tracheophyta</taxon>
        <taxon>Spermatophyta</taxon>
        <taxon>Magnoliopsida</taxon>
        <taxon>eudicotyledons</taxon>
        <taxon>Gunneridae</taxon>
        <taxon>Pentapetalae</taxon>
        <taxon>rosids</taxon>
        <taxon>malvids</taxon>
        <taxon>Brassicales</taxon>
        <taxon>Brassicaceae</taxon>
        <taxon>Brassiceae</taxon>
        <taxon>Brassica</taxon>
    </lineage>
</organism>
<dbReference type="EMBL" id="QGKY02000089">
    <property type="protein sequence ID" value="KAF2612948.1"/>
    <property type="molecule type" value="Genomic_DNA"/>
</dbReference>
<reference evidence="1" key="1">
    <citation type="submission" date="2019-12" db="EMBL/GenBank/DDBJ databases">
        <title>Genome sequencing and annotation of Brassica cretica.</title>
        <authorList>
            <person name="Studholme D.J."/>
            <person name="Sarris P.F."/>
        </authorList>
    </citation>
    <scope>NUCLEOTIDE SEQUENCE</scope>
    <source>
        <strain evidence="1">PFS-102/07</strain>
        <tissue evidence="1">Leaf</tissue>
    </source>
</reference>
<proteinExistence type="predicted"/>
<sequence>MRLLFLLRESSLLSSILLSLDSLLHLKLHLKHLLLLLLQLSSELLLISLVAHYGVVQPWLLTVCSF</sequence>
<gene>
    <name evidence="1" type="ORF">F2Q70_00012272</name>
</gene>